<dbReference type="InterPro" id="IPR005149">
    <property type="entry name" value="Tscrpt_reg_PadR_N"/>
</dbReference>
<dbReference type="SUPFAM" id="SSF46785">
    <property type="entry name" value="Winged helix' DNA-binding domain"/>
    <property type="match status" value="1"/>
</dbReference>
<dbReference type="EMBL" id="SPKT01000016">
    <property type="protein sequence ID" value="TFH98537.1"/>
    <property type="molecule type" value="Genomic_DNA"/>
</dbReference>
<dbReference type="InterPro" id="IPR052509">
    <property type="entry name" value="Metal_resp_DNA-bind_regulator"/>
</dbReference>
<proteinExistence type="predicted"/>
<evidence type="ECO:0000313" key="4">
    <source>
        <dbReference type="Proteomes" id="UP000297477"/>
    </source>
</evidence>
<reference evidence="3 4" key="1">
    <citation type="submission" date="2019-03" db="EMBL/GenBank/DDBJ databases">
        <title>Reclassification of Micrococcus aloeverae and Micrococcus yunnanensis as later heterotypic synonyms of Micrococcus luteus.</title>
        <authorList>
            <person name="Huang C.-H."/>
        </authorList>
    </citation>
    <scope>NUCLEOTIDE SEQUENCE [LARGE SCALE GENOMIC DNA]</scope>
    <source>
        <strain evidence="3 4">BCRC 12151</strain>
    </source>
</reference>
<dbReference type="RefSeq" id="WP_082740071.1">
    <property type="nucleotide sequence ID" value="NZ_SPKT01000016.1"/>
</dbReference>
<dbReference type="Pfam" id="PF03551">
    <property type="entry name" value="PadR"/>
    <property type="match status" value="1"/>
</dbReference>
<protein>
    <submittedName>
        <fullName evidence="3">PadR family transcriptional regulator</fullName>
    </submittedName>
</protein>
<feature type="region of interest" description="Disordered" evidence="1">
    <location>
        <begin position="134"/>
        <end position="158"/>
    </location>
</feature>
<dbReference type="Proteomes" id="UP000297477">
    <property type="component" value="Unassembled WGS sequence"/>
</dbReference>
<accession>A0ABY2JYC2</accession>
<gene>
    <name evidence="3" type="ORF">E4A49_08470</name>
</gene>
<organism evidence="3 4">
    <name type="scientific">Micrococcus lylae</name>
    <dbReference type="NCBI Taxonomy" id="1273"/>
    <lineage>
        <taxon>Bacteria</taxon>
        <taxon>Bacillati</taxon>
        <taxon>Actinomycetota</taxon>
        <taxon>Actinomycetes</taxon>
        <taxon>Micrococcales</taxon>
        <taxon>Micrococcaceae</taxon>
        <taxon>Micrococcus</taxon>
    </lineage>
</organism>
<sequence>MTPLPDDGPAPHADHRPWPSGWVRAALEPAILGALLGGPLHGYGIGQVLAARGFGTLRGGSLYPVLARLEDAGHVTTHWVEGQSGPGRKDYELTDSGRAEYAEAVASFQALAAALAGLGDAVGDQAATADNVAGSAGAGAAASGTTAHTTGTTEEGTS</sequence>
<evidence type="ECO:0000259" key="2">
    <source>
        <dbReference type="Pfam" id="PF03551"/>
    </source>
</evidence>
<dbReference type="PANTHER" id="PTHR33169">
    <property type="entry name" value="PADR-FAMILY TRANSCRIPTIONAL REGULATOR"/>
    <property type="match status" value="1"/>
</dbReference>
<keyword evidence="4" id="KW-1185">Reference proteome</keyword>
<dbReference type="InterPro" id="IPR036388">
    <property type="entry name" value="WH-like_DNA-bd_sf"/>
</dbReference>
<feature type="domain" description="Transcription regulator PadR N-terminal" evidence="2">
    <location>
        <begin position="31"/>
        <end position="103"/>
    </location>
</feature>
<comment type="caution">
    <text evidence="3">The sequence shown here is derived from an EMBL/GenBank/DDBJ whole genome shotgun (WGS) entry which is preliminary data.</text>
</comment>
<evidence type="ECO:0000256" key="1">
    <source>
        <dbReference type="SAM" id="MobiDB-lite"/>
    </source>
</evidence>
<name>A0ABY2JYC2_9MICC</name>
<evidence type="ECO:0000313" key="3">
    <source>
        <dbReference type="EMBL" id="TFH98537.1"/>
    </source>
</evidence>
<dbReference type="Gene3D" id="1.10.10.10">
    <property type="entry name" value="Winged helix-like DNA-binding domain superfamily/Winged helix DNA-binding domain"/>
    <property type="match status" value="1"/>
</dbReference>
<dbReference type="PANTHER" id="PTHR33169:SF14">
    <property type="entry name" value="TRANSCRIPTIONAL REGULATOR RV3488"/>
    <property type="match status" value="1"/>
</dbReference>
<dbReference type="InterPro" id="IPR036390">
    <property type="entry name" value="WH_DNA-bd_sf"/>
</dbReference>